<dbReference type="GO" id="GO:0052689">
    <property type="term" value="F:carboxylic ester hydrolase activity"/>
    <property type="evidence" value="ECO:0007669"/>
    <property type="project" value="TreeGrafter"/>
</dbReference>
<evidence type="ECO:0000256" key="1">
    <source>
        <dbReference type="ARBA" id="ARBA00005964"/>
    </source>
</evidence>
<dbReference type="InterPro" id="IPR002018">
    <property type="entry name" value="CarbesteraseB"/>
</dbReference>
<comment type="similarity">
    <text evidence="1 5">Belongs to the type-B carboxylesterase/lipase family.</text>
</comment>
<dbReference type="GO" id="GO:0016853">
    <property type="term" value="F:isomerase activity"/>
    <property type="evidence" value="ECO:0007669"/>
    <property type="project" value="UniProtKB-KW"/>
</dbReference>
<evidence type="ECO:0000256" key="6">
    <source>
        <dbReference type="SAM" id="MobiDB-lite"/>
    </source>
</evidence>
<keyword evidence="5" id="KW-0732">Signal</keyword>
<accession>A0AAF0E2L6</accession>
<dbReference type="EMBL" id="CP119941">
    <property type="protein sequence ID" value="WFD04464.1"/>
    <property type="molecule type" value="Genomic_DNA"/>
</dbReference>
<dbReference type="SUPFAM" id="SSF53474">
    <property type="entry name" value="alpha/beta-Hydrolases"/>
    <property type="match status" value="1"/>
</dbReference>
<feature type="signal peptide" evidence="5">
    <location>
        <begin position="1"/>
        <end position="29"/>
    </location>
</feature>
<evidence type="ECO:0000256" key="5">
    <source>
        <dbReference type="RuleBase" id="RU361235"/>
    </source>
</evidence>
<evidence type="ECO:0000256" key="3">
    <source>
        <dbReference type="ARBA" id="ARBA00047591"/>
    </source>
</evidence>
<keyword evidence="8" id="KW-0413">Isomerase</keyword>
<dbReference type="Proteomes" id="UP001214603">
    <property type="component" value="Chromosome 8"/>
</dbReference>
<dbReference type="PANTHER" id="PTHR43918:SF4">
    <property type="entry name" value="CARBOXYLIC ESTER HYDROLASE"/>
    <property type="match status" value="1"/>
</dbReference>
<keyword evidence="9" id="KW-1185">Reference proteome</keyword>
<organism evidence="8 9">
    <name type="scientific">Malassezia obtusa</name>
    <dbReference type="NCBI Taxonomy" id="76774"/>
    <lineage>
        <taxon>Eukaryota</taxon>
        <taxon>Fungi</taxon>
        <taxon>Dikarya</taxon>
        <taxon>Basidiomycota</taxon>
        <taxon>Ustilaginomycotina</taxon>
        <taxon>Malasseziomycetes</taxon>
        <taxon>Malasseziales</taxon>
        <taxon>Malasseziaceae</taxon>
        <taxon>Malassezia</taxon>
    </lineage>
</organism>
<protein>
    <recommendedName>
        <fullName evidence="5">Carboxylic ester hydrolase</fullName>
        <ecNumber evidence="5">3.1.1.-</ecNumber>
    </recommendedName>
</protein>
<feature type="region of interest" description="Disordered" evidence="6">
    <location>
        <begin position="37"/>
        <end position="96"/>
    </location>
</feature>
<dbReference type="Pfam" id="PF00135">
    <property type="entry name" value="COesterase"/>
    <property type="match status" value="1"/>
</dbReference>
<keyword evidence="2 5" id="KW-0378">Hydrolase</keyword>
<dbReference type="AlphaFoldDB" id="A0AAF0E2L6"/>
<evidence type="ECO:0000256" key="2">
    <source>
        <dbReference type="ARBA" id="ARBA00022801"/>
    </source>
</evidence>
<dbReference type="InterPro" id="IPR029058">
    <property type="entry name" value="AB_hydrolase_fold"/>
</dbReference>
<feature type="compositionally biased region" description="Basic residues" evidence="6">
    <location>
        <begin position="49"/>
        <end position="60"/>
    </location>
</feature>
<feature type="chain" id="PRO_5041769272" description="Carboxylic ester hydrolase" evidence="5">
    <location>
        <begin position="30"/>
        <end position="638"/>
    </location>
</feature>
<evidence type="ECO:0000313" key="8">
    <source>
        <dbReference type="EMBL" id="WFD04464.1"/>
    </source>
</evidence>
<feature type="domain" description="Carboxylesterase type B" evidence="7">
    <location>
        <begin position="98"/>
        <end position="452"/>
    </location>
</feature>
<dbReference type="InterPro" id="IPR019826">
    <property type="entry name" value="Carboxylesterase_B_AS"/>
</dbReference>
<dbReference type="PROSITE" id="PS00122">
    <property type="entry name" value="CARBOXYLESTERASE_B_1"/>
    <property type="match status" value="1"/>
</dbReference>
<feature type="compositionally biased region" description="Low complexity" evidence="6">
    <location>
        <begin position="71"/>
        <end position="90"/>
    </location>
</feature>
<comment type="catalytic activity">
    <reaction evidence="3">
        <text>a diacylglycerol + H2O = a monoacylglycerol + a fatty acid + H(+)</text>
        <dbReference type="Rhea" id="RHEA:32731"/>
        <dbReference type="ChEBI" id="CHEBI:15377"/>
        <dbReference type="ChEBI" id="CHEBI:15378"/>
        <dbReference type="ChEBI" id="CHEBI:17408"/>
        <dbReference type="ChEBI" id="CHEBI:18035"/>
        <dbReference type="ChEBI" id="CHEBI:28868"/>
    </reaction>
</comment>
<gene>
    <name evidence="8" type="ORF">MOBT1_003174</name>
</gene>
<comment type="catalytic activity">
    <reaction evidence="4">
        <text>a monoacylglycerol + H2O = glycerol + a fatty acid + H(+)</text>
        <dbReference type="Rhea" id="RHEA:15245"/>
        <dbReference type="ChEBI" id="CHEBI:15377"/>
        <dbReference type="ChEBI" id="CHEBI:15378"/>
        <dbReference type="ChEBI" id="CHEBI:17408"/>
        <dbReference type="ChEBI" id="CHEBI:17754"/>
        <dbReference type="ChEBI" id="CHEBI:28868"/>
    </reaction>
</comment>
<dbReference type="PANTHER" id="PTHR43918">
    <property type="entry name" value="ACETYLCHOLINESTERASE"/>
    <property type="match status" value="1"/>
</dbReference>
<sequence length="638" mass="71144">MIASLFKMKAVFAFVVLAGLVAKVDVAAARDSQLVHHQHLARANDNHHSKAHSNHKSSSHKTHDSHHASHAKGSSAHANQSGSSHGSHNGWPGDDLLIVETNEGKLRGTYNHTSNVLSWLGVPFGEDTSGANRFMAPKHAKKYKGVRDATDCGPSCPQHGSPESRVAAGLFGLSTDIFDQKFQSEDCLNLNVQIGRKTFEKFKHSNGKKKAAVWLNFYGGSYEWGSNRLEMYSADTVVNHDDVVVVNANFRNWIFGYPLAPQLHPKENHDNDNYSGANPGLKDIDLAIEWVYKNIEHFGGDPNRITIGGTSTGASSVDNWAYAHYNKPTAKQVAGIILQSGSMTSLGRYFLAGNNETFKNEDGQWNKVAKHVGCGTGNDKKQFRCMQRKPWKEIMAASFATKAKFSLAIDNVTTFNNYFDRLQQRRFVDVPMLIGNNKDEGNAFLIHQADATQFLGPIITAEVWVCPASVQAHIREGVAPTWRYRFSPSFYIPGTPKKYRELLTYHGSDTSYAWGTWKRMHYIEAEDSSKDPNPVITVPVPTDNDKVRGKIASVYREANVQFVKDPQNGLRNFHGGWPEYKKGSATVGDIGYNNDIEHPFRLINSWEIDGVCPLTDIEVNLNNMKYKPGFQKVRSYLV</sequence>
<reference evidence="8" key="1">
    <citation type="submission" date="2023-03" db="EMBL/GenBank/DDBJ databases">
        <title>Mating type loci evolution in Malassezia.</title>
        <authorList>
            <person name="Coelho M.A."/>
        </authorList>
    </citation>
    <scope>NUCLEOTIDE SEQUENCE</scope>
    <source>
        <strain evidence="8">CBS 7876</strain>
    </source>
</reference>
<dbReference type="EC" id="3.1.1.-" evidence="5"/>
<evidence type="ECO:0000313" key="9">
    <source>
        <dbReference type="Proteomes" id="UP001214603"/>
    </source>
</evidence>
<name>A0AAF0E2L6_9BASI</name>
<proteinExistence type="inferred from homology"/>
<evidence type="ECO:0000259" key="7">
    <source>
        <dbReference type="Pfam" id="PF00135"/>
    </source>
</evidence>
<evidence type="ECO:0000256" key="4">
    <source>
        <dbReference type="ARBA" id="ARBA00048461"/>
    </source>
</evidence>
<dbReference type="Gene3D" id="3.40.50.1820">
    <property type="entry name" value="alpha/beta hydrolase"/>
    <property type="match status" value="2"/>
</dbReference>
<dbReference type="InterPro" id="IPR050654">
    <property type="entry name" value="AChE-related_enzymes"/>
</dbReference>